<organism evidence="2 3">
    <name type="scientific">Xanthocytophaga agilis</name>
    <dbReference type="NCBI Taxonomy" id="3048010"/>
    <lineage>
        <taxon>Bacteria</taxon>
        <taxon>Pseudomonadati</taxon>
        <taxon>Bacteroidota</taxon>
        <taxon>Cytophagia</taxon>
        <taxon>Cytophagales</taxon>
        <taxon>Rhodocytophagaceae</taxon>
        <taxon>Xanthocytophaga</taxon>
    </lineage>
</organism>
<protein>
    <recommendedName>
        <fullName evidence="4">BIG2 domain-containing protein</fullName>
    </recommendedName>
</protein>
<proteinExistence type="predicted"/>
<evidence type="ECO:0008006" key="4">
    <source>
        <dbReference type="Google" id="ProtNLM"/>
    </source>
</evidence>
<dbReference type="EMBL" id="JASJOU010000004">
    <property type="protein sequence ID" value="MDJ1501723.1"/>
    <property type="molecule type" value="Genomic_DNA"/>
</dbReference>
<comment type="caution">
    <text evidence="2">The sequence shown here is derived from an EMBL/GenBank/DDBJ whole genome shotgun (WGS) entry which is preliminary data.</text>
</comment>
<evidence type="ECO:0000313" key="2">
    <source>
        <dbReference type="EMBL" id="MDJ1501723.1"/>
    </source>
</evidence>
<dbReference type="PROSITE" id="PS51257">
    <property type="entry name" value="PROKAR_LIPOPROTEIN"/>
    <property type="match status" value="1"/>
</dbReference>
<dbReference type="AlphaFoldDB" id="A0AAE3UGL9"/>
<reference evidence="2" key="1">
    <citation type="submission" date="2023-05" db="EMBL/GenBank/DDBJ databases">
        <authorList>
            <person name="Zhang X."/>
        </authorList>
    </citation>
    <scope>NUCLEOTIDE SEQUENCE</scope>
    <source>
        <strain evidence="2">BD1B2-1</strain>
    </source>
</reference>
<evidence type="ECO:0000256" key="1">
    <source>
        <dbReference type="SAM" id="SignalP"/>
    </source>
</evidence>
<keyword evidence="1" id="KW-0732">Signal</keyword>
<accession>A0AAE3UGL9</accession>
<evidence type="ECO:0000313" key="3">
    <source>
        <dbReference type="Proteomes" id="UP001232063"/>
    </source>
</evidence>
<feature type="chain" id="PRO_5042037198" description="BIG2 domain-containing protein" evidence="1">
    <location>
        <begin position="19"/>
        <end position="236"/>
    </location>
</feature>
<feature type="signal peptide" evidence="1">
    <location>
        <begin position="1"/>
        <end position="18"/>
    </location>
</feature>
<name>A0AAE3UGL9_9BACT</name>
<gene>
    <name evidence="2" type="ORF">QNI22_13740</name>
</gene>
<dbReference type="Proteomes" id="UP001232063">
    <property type="component" value="Unassembled WGS sequence"/>
</dbReference>
<sequence length="236" mass="26384">MKLVNLLLFSAFILFVTACSKKEVIPEPEPPKETAIELWLGEDSLFTPENNLVVTQVNVAHPDAVSAVIENGKVRLKALQGVGATYVTLTDATNRSIQIVVWTLVPYQLKNLVNHAVYKPSVKVQAVDAATRATITAELEAKIAKPFRMQFRSSGMAIYWEEGVTTPLQASYQFGDLRLEFTVNEVKHLYKVHTHKDRTILALEQDLTAYYQALYPDKGIESVVTTEYVQHQLPPG</sequence>
<dbReference type="RefSeq" id="WP_314511321.1">
    <property type="nucleotide sequence ID" value="NZ_JASJOU010000004.1"/>
</dbReference>
<keyword evidence="3" id="KW-1185">Reference proteome</keyword>